<dbReference type="InterPro" id="IPR015943">
    <property type="entry name" value="WD40/YVTN_repeat-like_dom_sf"/>
</dbReference>
<evidence type="ECO:0000259" key="5">
    <source>
        <dbReference type="Pfam" id="PF13925"/>
    </source>
</evidence>
<dbReference type="Pfam" id="PF13925">
    <property type="entry name" value="Katanin_con80"/>
    <property type="match status" value="1"/>
</dbReference>
<dbReference type="InterPro" id="IPR028021">
    <property type="entry name" value="Katanin_C-terminal"/>
</dbReference>
<dbReference type="VEuPathDB" id="TrichDB:TRFO_06960"/>
<dbReference type="GO" id="GO:0008352">
    <property type="term" value="C:katanin complex"/>
    <property type="evidence" value="ECO:0007669"/>
    <property type="project" value="TreeGrafter"/>
</dbReference>
<feature type="repeat" description="WD" evidence="4">
    <location>
        <begin position="183"/>
        <end position="224"/>
    </location>
</feature>
<evidence type="ECO:0000256" key="4">
    <source>
        <dbReference type="PROSITE-ProRule" id="PRU00221"/>
    </source>
</evidence>
<dbReference type="OrthoDB" id="10251605at2759"/>
<reference evidence="6" key="1">
    <citation type="submission" date="2016-10" db="EMBL/GenBank/DDBJ databases">
        <authorList>
            <person name="Benchimol M."/>
            <person name="Almeida L.G."/>
            <person name="Vasconcelos A.T."/>
            <person name="Perreira-Neves A."/>
            <person name="Rosa I.A."/>
            <person name="Tasca T."/>
            <person name="Bogo M.R."/>
            <person name="de Souza W."/>
        </authorList>
    </citation>
    <scope>NUCLEOTIDE SEQUENCE [LARGE SCALE GENOMIC DNA]</scope>
    <source>
        <strain evidence="6">K</strain>
    </source>
</reference>
<feature type="domain" description="Katanin p80 subunit C-terminal" evidence="5">
    <location>
        <begin position="347"/>
        <end position="496"/>
    </location>
</feature>
<dbReference type="PANTHER" id="PTHR19845">
    <property type="entry name" value="KATANIN P80 SUBUNIT"/>
    <property type="match status" value="1"/>
</dbReference>
<dbReference type="GO" id="GO:0008017">
    <property type="term" value="F:microtubule binding"/>
    <property type="evidence" value="ECO:0007669"/>
    <property type="project" value="InterPro"/>
</dbReference>
<dbReference type="PANTHER" id="PTHR19845:SF0">
    <property type="entry name" value="KATANIN P80 WD40 REPEAT-CONTAINING SUBUNIT B1"/>
    <property type="match status" value="1"/>
</dbReference>
<keyword evidence="4" id="KW-0853">WD repeat</keyword>
<keyword evidence="2" id="KW-0963">Cytoplasm</keyword>
<proteinExistence type="predicted"/>
<evidence type="ECO:0000256" key="1">
    <source>
        <dbReference type="ARBA" id="ARBA00004245"/>
    </source>
</evidence>
<dbReference type="InterPro" id="IPR001680">
    <property type="entry name" value="WD40_rpt"/>
</dbReference>
<dbReference type="RefSeq" id="XP_068356036.1">
    <property type="nucleotide sequence ID" value="XM_068493411.1"/>
</dbReference>
<dbReference type="SMART" id="SM00320">
    <property type="entry name" value="WD40"/>
    <property type="match status" value="6"/>
</dbReference>
<dbReference type="InterPro" id="IPR036322">
    <property type="entry name" value="WD40_repeat_dom_sf"/>
</dbReference>
<comment type="subcellular location">
    <subcellularLocation>
        <location evidence="1">Cytoplasm</location>
        <location evidence="1">Cytoskeleton</location>
    </subcellularLocation>
</comment>
<keyword evidence="3" id="KW-0206">Cytoskeleton</keyword>
<feature type="repeat" description="WD" evidence="4">
    <location>
        <begin position="13"/>
        <end position="55"/>
    </location>
</feature>
<evidence type="ECO:0000256" key="2">
    <source>
        <dbReference type="ARBA" id="ARBA00022490"/>
    </source>
</evidence>
<sequence length="504" mass="54543">MSKKSAIIRLQKVKAHNAAITTMCIGQRTGVVYATGGEDSMLNLWSVGNATPPAVLGPLPSPVTSCVFSSSENEICCANQGGTVILFDIVGSKALINWSAHSSAVNSICYNPADPKTFLSCGVDGTIRILSSNSRKPTATIKAHDGPVNCVAISPDGRYAASAGDDKTVRLFDLNTYSQLTSFSQHSNAATYVQFHPTLPYLISGGADRLSFLYDLEQYVPIETNFPHHSSKIVAAKFSNEVDSLAVTASDDSLSILSIDPIQHIERVSIQCGHVCDIALVQNNVLIASSERDHAIITRVKFDPSLFTDMKNDCGLSDKIKGKGSKRPTSSSIEMNSVDIYKMFKKERNAFLSQLSEKNARIVRLGDLAAQKGLIGVLEEAAAKPEMGIDVLTLLKNKKQALKLDHAIPILLICSNVIKTRPELAVETVDNILNSFGKIVYTTRGMAGQAVGVDIALEERKEKSENFVYNYRKVAIGLKHVAKGSNSLAKAAKRILDEWSVLVK</sequence>
<dbReference type="AlphaFoldDB" id="A0A1J4JZE5"/>
<organism evidence="6 7">
    <name type="scientific">Tritrichomonas foetus</name>
    <dbReference type="NCBI Taxonomy" id="1144522"/>
    <lineage>
        <taxon>Eukaryota</taxon>
        <taxon>Metamonada</taxon>
        <taxon>Parabasalia</taxon>
        <taxon>Tritrichomonadida</taxon>
        <taxon>Tritrichomonadidae</taxon>
        <taxon>Tritrichomonas</taxon>
    </lineage>
</organism>
<dbReference type="PROSITE" id="PS50082">
    <property type="entry name" value="WD_REPEATS_2"/>
    <property type="match status" value="3"/>
</dbReference>
<dbReference type="GO" id="GO:0007019">
    <property type="term" value="P:microtubule depolymerization"/>
    <property type="evidence" value="ECO:0007669"/>
    <property type="project" value="TreeGrafter"/>
</dbReference>
<protein>
    <recommendedName>
        <fullName evidence="5">Katanin p80 subunit C-terminal domain-containing protein</fullName>
    </recommendedName>
</protein>
<dbReference type="Pfam" id="PF00400">
    <property type="entry name" value="WD40"/>
    <property type="match status" value="3"/>
</dbReference>
<name>A0A1J4JZE5_9EUKA</name>
<evidence type="ECO:0000313" key="7">
    <source>
        <dbReference type="Proteomes" id="UP000179807"/>
    </source>
</evidence>
<dbReference type="GeneID" id="94828115"/>
<comment type="caution">
    <text evidence="6">The sequence shown here is derived from an EMBL/GenBank/DDBJ whole genome shotgun (WGS) entry which is preliminary data.</text>
</comment>
<evidence type="ECO:0000313" key="6">
    <source>
        <dbReference type="EMBL" id="OHT02900.1"/>
    </source>
</evidence>
<dbReference type="EMBL" id="MLAK01000849">
    <property type="protein sequence ID" value="OHT02900.1"/>
    <property type="molecule type" value="Genomic_DNA"/>
</dbReference>
<keyword evidence="7" id="KW-1185">Reference proteome</keyword>
<feature type="repeat" description="WD" evidence="4">
    <location>
        <begin position="141"/>
        <end position="182"/>
    </location>
</feature>
<dbReference type="PROSITE" id="PS50294">
    <property type="entry name" value="WD_REPEATS_REGION"/>
    <property type="match status" value="1"/>
</dbReference>
<dbReference type="Proteomes" id="UP000179807">
    <property type="component" value="Unassembled WGS sequence"/>
</dbReference>
<dbReference type="SUPFAM" id="SSF50978">
    <property type="entry name" value="WD40 repeat-like"/>
    <property type="match status" value="1"/>
</dbReference>
<dbReference type="Gene3D" id="2.130.10.10">
    <property type="entry name" value="YVTN repeat-like/Quinoprotein amine dehydrogenase"/>
    <property type="match status" value="2"/>
</dbReference>
<accession>A0A1J4JZE5</accession>
<gene>
    <name evidence="6" type="ORF">TRFO_06960</name>
</gene>
<dbReference type="CDD" id="cd00200">
    <property type="entry name" value="WD40"/>
    <property type="match status" value="1"/>
</dbReference>
<evidence type="ECO:0000256" key="3">
    <source>
        <dbReference type="ARBA" id="ARBA00023212"/>
    </source>
</evidence>